<dbReference type="PATRIC" id="fig|1133569.4.peg.190"/>
<organism evidence="5 6">
    <name type="scientific">Liquorilactobacillus vini DSM 20605</name>
    <dbReference type="NCBI Taxonomy" id="1133569"/>
    <lineage>
        <taxon>Bacteria</taxon>
        <taxon>Bacillati</taxon>
        <taxon>Bacillota</taxon>
        <taxon>Bacilli</taxon>
        <taxon>Lactobacillales</taxon>
        <taxon>Lactobacillaceae</taxon>
        <taxon>Liquorilactobacillus</taxon>
    </lineage>
</organism>
<dbReference type="SMART" id="SM00342">
    <property type="entry name" value="HTH_ARAC"/>
    <property type="match status" value="1"/>
</dbReference>
<dbReference type="Gene3D" id="2.60.120.280">
    <property type="entry name" value="Regulatory protein AraC"/>
    <property type="match status" value="1"/>
</dbReference>
<accession>A0A0R2CBB8</accession>
<dbReference type="STRING" id="1133569.FD21_GL000182"/>
<evidence type="ECO:0000256" key="3">
    <source>
        <dbReference type="ARBA" id="ARBA00023163"/>
    </source>
</evidence>
<dbReference type="CDD" id="cd06986">
    <property type="entry name" value="cupin_MmsR-like_N"/>
    <property type="match status" value="1"/>
</dbReference>
<dbReference type="InterPro" id="IPR020449">
    <property type="entry name" value="Tscrpt_reg_AraC-type_HTH"/>
</dbReference>
<dbReference type="InterPro" id="IPR009057">
    <property type="entry name" value="Homeodomain-like_sf"/>
</dbReference>
<dbReference type="Proteomes" id="UP000051576">
    <property type="component" value="Unassembled WGS sequence"/>
</dbReference>
<feature type="domain" description="HTH araC/xylS-type" evidence="4">
    <location>
        <begin position="178"/>
        <end position="276"/>
    </location>
</feature>
<comment type="caution">
    <text evidence="5">The sequence shown here is derived from an EMBL/GenBank/DDBJ whole genome shotgun (WGS) entry which is preliminary data.</text>
</comment>
<protein>
    <submittedName>
        <fullName evidence="5">Sucrose operon repressor</fullName>
    </submittedName>
</protein>
<evidence type="ECO:0000256" key="2">
    <source>
        <dbReference type="ARBA" id="ARBA00023125"/>
    </source>
</evidence>
<gene>
    <name evidence="5" type="ORF">FD21_GL000182</name>
</gene>
<name>A0A0R2CBB8_9LACO</name>
<dbReference type="GO" id="GO:0043565">
    <property type="term" value="F:sequence-specific DNA binding"/>
    <property type="evidence" value="ECO:0007669"/>
    <property type="project" value="InterPro"/>
</dbReference>
<keyword evidence="6" id="KW-1185">Reference proteome</keyword>
<dbReference type="InterPro" id="IPR018062">
    <property type="entry name" value="HTH_AraC-typ_CS"/>
</dbReference>
<dbReference type="InterPro" id="IPR037923">
    <property type="entry name" value="HTH-like"/>
</dbReference>
<keyword evidence="3" id="KW-0804">Transcription</keyword>
<dbReference type="InterPro" id="IPR003313">
    <property type="entry name" value="AraC-bd"/>
</dbReference>
<dbReference type="SUPFAM" id="SSF51215">
    <property type="entry name" value="Regulatory protein AraC"/>
    <property type="match status" value="1"/>
</dbReference>
<dbReference type="PROSITE" id="PS01124">
    <property type="entry name" value="HTH_ARAC_FAMILY_2"/>
    <property type="match status" value="1"/>
</dbReference>
<dbReference type="PRINTS" id="PR00032">
    <property type="entry name" value="HTHARAC"/>
</dbReference>
<dbReference type="AlphaFoldDB" id="A0A0R2CBB8"/>
<dbReference type="eggNOG" id="COG2207">
    <property type="taxonomic scope" value="Bacteria"/>
</dbReference>
<dbReference type="Pfam" id="PF12833">
    <property type="entry name" value="HTH_18"/>
    <property type="match status" value="1"/>
</dbReference>
<dbReference type="PANTHER" id="PTHR43280:SF30">
    <property type="entry name" value="MMSAB OPERON REGULATORY PROTEIN"/>
    <property type="match status" value="1"/>
</dbReference>
<dbReference type="PROSITE" id="PS00041">
    <property type="entry name" value="HTH_ARAC_FAMILY_1"/>
    <property type="match status" value="1"/>
</dbReference>
<reference evidence="5 6" key="1">
    <citation type="journal article" date="2015" name="Genome Announc.">
        <title>Expanding the biotechnology potential of lactobacilli through comparative genomics of 213 strains and associated genera.</title>
        <authorList>
            <person name="Sun Z."/>
            <person name="Harris H.M."/>
            <person name="McCann A."/>
            <person name="Guo C."/>
            <person name="Argimon S."/>
            <person name="Zhang W."/>
            <person name="Yang X."/>
            <person name="Jeffery I.B."/>
            <person name="Cooney J.C."/>
            <person name="Kagawa T.F."/>
            <person name="Liu W."/>
            <person name="Song Y."/>
            <person name="Salvetti E."/>
            <person name="Wrobel A."/>
            <person name="Rasinkangas P."/>
            <person name="Parkhill J."/>
            <person name="Rea M.C."/>
            <person name="O'Sullivan O."/>
            <person name="Ritari J."/>
            <person name="Douillard F.P."/>
            <person name="Paul Ross R."/>
            <person name="Yang R."/>
            <person name="Briner A.E."/>
            <person name="Felis G.E."/>
            <person name="de Vos W.M."/>
            <person name="Barrangou R."/>
            <person name="Klaenhammer T.R."/>
            <person name="Caufield P.W."/>
            <person name="Cui Y."/>
            <person name="Zhang H."/>
            <person name="O'Toole P.W."/>
        </authorList>
    </citation>
    <scope>NUCLEOTIDE SEQUENCE [LARGE SCALE GENOMIC DNA]</scope>
    <source>
        <strain evidence="5 6">DSM 20605</strain>
    </source>
</reference>
<dbReference type="Gene3D" id="1.10.10.60">
    <property type="entry name" value="Homeodomain-like"/>
    <property type="match status" value="2"/>
</dbReference>
<proteinExistence type="predicted"/>
<dbReference type="RefSeq" id="WP_010579680.1">
    <property type="nucleotide sequence ID" value="NZ_AHYZ01000030.1"/>
</dbReference>
<keyword evidence="2" id="KW-0238">DNA-binding</keyword>
<evidence type="ECO:0000259" key="4">
    <source>
        <dbReference type="PROSITE" id="PS01124"/>
    </source>
</evidence>
<dbReference type="InterPro" id="IPR018060">
    <property type="entry name" value="HTH_AraC"/>
</dbReference>
<dbReference type="Pfam" id="PF02311">
    <property type="entry name" value="AraC_binding"/>
    <property type="match status" value="1"/>
</dbReference>
<evidence type="ECO:0000256" key="1">
    <source>
        <dbReference type="ARBA" id="ARBA00023015"/>
    </source>
</evidence>
<dbReference type="GO" id="GO:0003700">
    <property type="term" value="F:DNA-binding transcription factor activity"/>
    <property type="evidence" value="ECO:0007669"/>
    <property type="project" value="InterPro"/>
</dbReference>
<evidence type="ECO:0000313" key="5">
    <source>
        <dbReference type="EMBL" id="KRM89135.1"/>
    </source>
</evidence>
<dbReference type="OrthoDB" id="9813413at2"/>
<dbReference type="PANTHER" id="PTHR43280">
    <property type="entry name" value="ARAC-FAMILY TRANSCRIPTIONAL REGULATOR"/>
    <property type="match status" value="1"/>
</dbReference>
<sequence>MFKTEGFYAFNNPNYNPYLYLSSGGIDQTKPRHVYGPAGRSGYMIHYVKSGIGYFTSNNKVYRLKAGAFFFIEPGKIIKMKADAQDPWTLQWIRFTGKLAGIYMRRINISYQDPIFFVSNQHAQIILDNLLEILELSHMDHENDFIFESKLLAILDQLAIMYPQAKIKNKNTPNKIFTQGIQFIHNNFETPITIENVVDYLSVDRTYLFKLFKKELGISPQKYLIKCRIRKARQLLSTTDNPINVVANSCGYVNSLHFSRSFKHYTNLSPSQYRQQYRQPPQ</sequence>
<dbReference type="EMBL" id="AYYX01000011">
    <property type="protein sequence ID" value="KRM89135.1"/>
    <property type="molecule type" value="Genomic_DNA"/>
</dbReference>
<evidence type="ECO:0000313" key="6">
    <source>
        <dbReference type="Proteomes" id="UP000051576"/>
    </source>
</evidence>
<dbReference type="SUPFAM" id="SSF46689">
    <property type="entry name" value="Homeodomain-like"/>
    <property type="match status" value="2"/>
</dbReference>
<keyword evidence="1" id="KW-0805">Transcription regulation</keyword>